<dbReference type="PRINTS" id="PR00035">
    <property type="entry name" value="HTHGNTR"/>
</dbReference>
<name>A0ABR8XD06_9BACL</name>
<sequence length="205" mass="24002">MKKKDVHTYTYAYEYLRDQILSGKIEPNTKLTEEKLAEELGISRTPIRSAIAKLEQEGLIKNKRIFSPTQTDIRNIFQVRILLEGFAARYCADYITKDALERLKECVEIGQKGTIEEVMEANYLFHQIIVEETHNPEIVKIIDRMQSIIYLLRKTVVQQKRPHLIEEHAAIYHAIATHDSQLAEQLMIDHLQKDLEFSIHRLMKN</sequence>
<dbReference type="InterPro" id="IPR008920">
    <property type="entry name" value="TF_FadR/GntR_C"/>
</dbReference>
<protein>
    <submittedName>
        <fullName evidence="5">GntR family transcriptional regulator</fullName>
    </submittedName>
</protein>
<dbReference type="Gene3D" id="1.20.120.530">
    <property type="entry name" value="GntR ligand-binding domain-like"/>
    <property type="match status" value="1"/>
</dbReference>
<feature type="domain" description="HTH gntR-type" evidence="4">
    <location>
        <begin position="6"/>
        <end position="76"/>
    </location>
</feature>
<comment type="caution">
    <text evidence="5">The sequence shown here is derived from an EMBL/GenBank/DDBJ whole genome shotgun (WGS) entry which is preliminary data.</text>
</comment>
<dbReference type="SUPFAM" id="SSF48008">
    <property type="entry name" value="GntR ligand-binding domain-like"/>
    <property type="match status" value="1"/>
</dbReference>
<dbReference type="SMART" id="SM00895">
    <property type="entry name" value="FCD"/>
    <property type="match status" value="1"/>
</dbReference>
<evidence type="ECO:0000313" key="5">
    <source>
        <dbReference type="EMBL" id="MBD8027108.1"/>
    </source>
</evidence>
<dbReference type="Gene3D" id="1.10.10.10">
    <property type="entry name" value="Winged helix-like DNA-binding domain superfamily/Winged helix DNA-binding domain"/>
    <property type="match status" value="1"/>
</dbReference>
<keyword evidence="6" id="KW-1185">Reference proteome</keyword>
<dbReference type="SUPFAM" id="SSF46785">
    <property type="entry name" value="Winged helix' DNA-binding domain"/>
    <property type="match status" value="1"/>
</dbReference>
<dbReference type="InterPro" id="IPR000524">
    <property type="entry name" value="Tscrpt_reg_HTH_GntR"/>
</dbReference>
<dbReference type="SMART" id="SM00345">
    <property type="entry name" value="HTH_GNTR"/>
    <property type="match status" value="1"/>
</dbReference>
<dbReference type="EMBL" id="JACSQA010000014">
    <property type="protein sequence ID" value="MBD8027108.1"/>
    <property type="molecule type" value="Genomic_DNA"/>
</dbReference>
<dbReference type="CDD" id="cd07377">
    <property type="entry name" value="WHTH_GntR"/>
    <property type="match status" value="1"/>
</dbReference>
<dbReference type="InterPro" id="IPR011711">
    <property type="entry name" value="GntR_C"/>
</dbReference>
<accession>A0ABR8XD06</accession>
<dbReference type="InterPro" id="IPR000485">
    <property type="entry name" value="AsnC-type_HTH_dom"/>
</dbReference>
<keyword evidence="2" id="KW-0238">DNA-binding</keyword>
<proteinExistence type="predicted"/>
<dbReference type="RefSeq" id="WP_191707582.1">
    <property type="nucleotide sequence ID" value="NZ_JACSQA010000014.1"/>
</dbReference>
<keyword evidence="3" id="KW-0804">Transcription</keyword>
<dbReference type="PROSITE" id="PS50949">
    <property type="entry name" value="HTH_GNTR"/>
    <property type="match status" value="1"/>
</dbReference>
<keyword evidence="1" id="KW-0805">Transcription regulation</keyword>
<dbReference type="Pfam" id="PF00392">
    <property type="entry name" value="GntR"/>
    <property type="match status" value="1"/>
</dbReference>
<dbReference type="InterPro" id="IPR036388">
    <property type="entry name" value="WH-like_DNA-bd_sf"/>
</dbReference>
<dbReference type="InterPro" id="IPR036390">
    <property type="entry name" value="WH_DNA-bd_sf"/>
</dbReference>
<dbReference type="Proteomes" id="UP000640930">
    <property type="component" value="Unassembled WGS sequence"/>
</dbReference>
<dbReference type="PANTHER" id="PTHR43537">
    <property type="entry name" value="TRANSCRIPTIONAL REGULATOR, GNTR FAMILY"/>
    <property type="match status" value="1"/>
</dbReference>
<evidence type="ECO:0000256" key="3">
    <source>
        <dbReference type="ARBA" id="ARBA00023163"/>
    </source>
</evidence>
<reference evidence="5 6" key="1">
    <citation type="submission" date="2020-08" db="EMBL/GenBank/DDBJ databases">
        <title>A Genomic Blueprint of the Chicken Gut Microbiome.</title>
        <authorList>
            <person name="Gilroy R."/>
            <person name="Ravi A."/>
            <person name="Getino M."/>
            <person name="Pursley I."/>
            <person name="Horton D.L."/>
            <person name="Alikhan N.-F."/>
            <person name="Baker D."/>
            <person name="Gharbi K."/>
            <person name="Hall N."/>
            <person name="Watson M."/>
            <person name="Adriaenssens E.M."/>
            <person name="Foster-Nyarko E."/>
            <person name="Jarju S."/>
            <person name="Secka A."/>
            <person name="Antonio M."/>
            <person name="Oren A."/>
            <person name="Chaudhuri R."/>
            <person name="La Ragione R.M."/>
            <person name="Hildebrand F."/>
            <person name="Pallen M.J."/>
        </authorList>
    </citation>
    <scope>NUCLEOTIDE SEQUENCE [LARGE SCALE GENOMIC DNA]</scope>
    <source>
        <strain evidence="5 6">Re31</strain>
    </source>
</reference>
<organism evidence="5 6">
    <name type="scientific">Ureibacillus galli</name>
    <dbReference type="NCBI Taxonomy" id="2762222"/>
    <lineage>
        <taxon>Bacteria</taxon>
        <taxon>Bacillati</taxon>
        <taxon>Bacillota</taxon>
        <taxon>Bacilli</taxon>
        <taxon>Bacillales</taxon>
        <taxon>Caryophanaceae</taxon>
        <taxon>Ureibacillus</taxon>
    </lineage>
</organism>
<evidence type="ECO:0000259" key="4">
    <source>
        <dbReference type="PROSITE" id="PS50949"/>
    </source>
</evidence>
<evidence type="ECO:0000313" key="6">
    <source>
        <dbReference type="Proteomes" id="UP000640930"/>
    </source>
</evidence>
<dbReference type="PRINTS" id="PR00033">
    <property type="entry name" value="HTHASNC"/>
</dbReference>
<evidence type="ECO:0000256" key="1">
    <source>
        <dbReference type="ARBA" id="ARBA00023015"/>
    </source>
</evidence>
<dbReference type="Pfam" id="PF07729">
    <property type="entry name" value="FCD"/>
    <property type="match status" value="1"/>
</dbReference>
<gene>
    <name evidence="5" type="ORF">H9636_10630</name>
</gene>
<dbReference type="PANTHER" id="PTHR43537:SF24">
    <property type="entry name" value="GLUCONATE OPERON TRANSCRIPTIONAL REPRESSOR"/>
    <property type="match status" value="1"/>
</dbReference>
<evidence type="ECO:0000256" key="2">
    <source>
        <dbReference type="ARBA" id="ARBA00023125"/>
    </source>
</evidence>